<proteinExistence type="predicted"/>
<evidence type="ECO:0000313" key="1">
    <source>
        <dbReference type="EMBL" id="QGZ40048.1"/>
    </source>
</evidence>
<reference evidence="1 4" key="3">
    <citation type="submission" date="2019-12" db="EMBL/GenBank/DDBJ databases">
        <title>Draft Genome Sequences of Six Type Strains of the Genus Massilia.</title>
        <authorList>
            <person name="Miess H."/>
            <person name="Frediansyah A."/>
            <person name="Goeker M."/>
            <person name="Gross H."/>
        </authorList>
    </citation>
    <scope>NUCLEOTIDE SEQUENCE [LARGE SCALE GENOMIC DNA]</scope>
    <source>
        <strain evidence="1 4">DSM 26639</strain>
    </source>
</reference>
<dbReference type="RefSeq" id="WP_145881583.1">
    <property type="nucleotide sequence ID" value="NZ_CP046904.1"/>
</dbReference>
<protein>
    <submittedName>
        <fullName evidence="2">Uncharacterized protein</fullName>
    </submittedName>
</protein>
<evidence type="ECO:0000313" key="2">
    <source>
        <dbReference type="EMBL" id="TWI42206.1"/>
    </source>
</evidence>
<evidence type="ECO:0000313" key="3">
    <source>
        <dbReference type="Proteomes" id="UP000315112"/>
    </source>
</evidence>
<reference evidence="2 3" key="1">
    <citation type="journal article" date="2015" name="Stand. Genomic Sci.">
        <title>Genomic Encyclopedia of Bacterial and Archaeal Type Strains, Phase III: the genomes of soil and plant-associated and newly described type strains.</title>
        <authorList>
            <person name="Whitman W.B."/>
            <person name="Woyke T."/>
            <person name="Klenk H.P."/>
            <person name="Zhou Y."/>
            <person name="Lilburn T.G."/>
            <person name="Beck B.J."/>
            <person name="De Vos P."/>
            <person name="Vandamme P."/>
            <person name="Eisen J.A."/>
            <person name="Garrity G."/>
            <person name="Hugenholtz P."/>
            <person name="Kyrpides N.C."/>
        </authorList>
    </citation>
    <scope>NUCLEOTIDE SEQUENCE [LARGE SCALE GENOMIC DNA]</scope>
    <source>
        <strain evidence="2 3">CGMCC 1.10685</strain>
    </source>
</reference>
<sequence>MRKDLYILQYEADGLGCPHHLALEMTPPQWEWSAYEPNPMSVPINNTYSAKITDGEIDRIDFDMYGTNTKYVSTAFLDVCKEHDVTFRAIPLDLRLPDGSKPEKDYSIFLPGDIVALLDADKSIAEVERVVETGETMMSVLVPNTPVYSKITKFVAKDIALPHLFLCAEVFSLVCTADFLHTASGRGLRGLKFTPLDDSYIYDPWADW</sequence>
<organism evidence="2 3">
    <name type="scientific">Pseudoduganella flava</name>
    <dbReference type="NCBI Taxonomy" id="871742"/>
    <lineage>
        <taxon>Bacteria</taxon>
        <taxon>Pseudomonadati</taxon>
        <taxon>Pseudomonadota</taxon>
        <taxon>Betaproteobacteria</taxon>
        <taxon>Burkholderiales</taxon>
        <taxon>Oxalobacteraceae</taxon>
        <taxon>Telluria group</taxon>
        <taxon>Pseudoduganella</taxon>
    </lineage>
</organism>
<dbReference type="EMBL" id="CP046904">
    <property type="protein sequence ID" value="QGZ40048.1"/>
    <property type="molecule type" value="Genomic_DNA"/>
</dbReference>
<dbReference type="OrthoDB" id="9012665at2"/>
<evidence type="ECO:0000313" key="4">
    <source>
        <dbReference type="Proteomes" id="UP000437862"/>
    </source>
</evidence>
<dbReference type="EMBL" id="VLKW01000015">
    <property type="protein sequence ID" value="TWI42206.1"/>
    <property type="molecule type" value="Genomic_DNA"/>
</dbReference>
<reference evidence="2" key="2">
    <citation type="submission" date="2019-07" db="EMBL/GenBank/DDBJ databases">
        <authorList>
            <person name="Whitman W."/>
            <person name="Huntemann M."/>
            <person name="Clum A."/>
            <person name="Pillay M."/>
            <person name="Palaniappan K."/>
            <person name="Varghese N."/>
            <person name="Mikhailova N."/>
            <person name="Stamatis D."/>
            <person name="Reddy T."/>
            <person name="Daum C."/>
            <person name="Shapiro N."/>
            <person name="Ivanova N."/>
            <person name="Kyrpides N."/>
            <person name="Woyke T."/>
        </authorList>
    </citation>
    <scope>NUCLEOTIDE SEQUENCE</scope>
    <source>
        <strain evidence="2">CGMCC 1.10685</strain>
    </source>
</reference>
<dbReference type="Proteomes" id="UP000437862">
    <property type="component" value="Chromosome"/>
</dbReference>
<accession>A0A562PDZ4</accession>
<dbReference type="Proteomes" id="UP000315112">
    <property type="component" value="Unassembled WGS sequence"/>
</dbReference>
<keyword evidence="4" id="KW-1185">Reference proteome</keyword>
<dbReference type="AlphaFoldDB" id="A0A562PDZ4"/>
<name>A0A562PDZ4_9BURK</name>
<gene>
    <name evidence="1" type="ORF">GO485_13930</name>
    <name evidence="2" type="ORF">IP92_05598</name>
</gene>